<dbReference type="SUPFAM" id="SSF56112">
    <property type="entry name" value="Protein kinase-like (PK-like)"/>
    <property type="match status" value="1"/>
</dbReference>
<evidence type="ECO:0000259" key="6">
    <source>
        <dbReference type="PROSITE" id="PS50011"/>
    </source>
</evidence>
<dbReference type="InterPro" id="IPR011009">
    <property type="entry name" value="Kinase-like_dom_sf"/>
</dbReference>
<dbReference type="CDD" id="cd14014">
    <property type="entry name" value="STKc_PknB_like"/>
    <property type="match status" value="1"/>
</dbReference>
<evidence type="ECO:0000313" key="7">
    <source>
        <dbReference type="EMBL" id="QDV26900.1"/>
    </source>
</evidence>
<dbReference type="Gene3D" id="3.30.200.20">
    <property type="entry name" value="Phosphorylase Kinase, domain 1"/>
    <property type="match status" value="1"/>
</dbReference>
<dbReference type="SMART" id="SM00220">
    <property type="entry name" value="S_TKc"/>
    <property type="match status" value="1"/>
</dbReference>
<dbReference type="GO" id="GO:0005524">
    <property type="term" value="F:ATP binding"/>
    <property type="evidence" value="ECO:0007669"/>
    <property type="project" value="UniProtKB-UniRule"/>
</dbReference>
<dbReference type="AlphaFoldDB" id="A0A518GEB3"/>
<organism evidence="7 8">
    <name type="scientific">Aureliella helgolandensis</name>
    <dbReference type="NCBI Taxonomy" id="2527968"/>
    <lineage>
        <taxon>Bacteria</taxon>
        <taxon>Pseudomonadati</taxon>
        <taxon>Planctomycetota</taxon>
        <taxon>Planctomycetia</taxon>
        <taxon>Pirellulales</taxon>
        <taxon>Pirellulaceae</taxon>
        <taxon>Aureliella</taxon>
    </lineage>
</organism>
<dbReference type="Gene3D" id="3.40.50.2300">
    <property type="match status" value="1"/>
</dbReference>
<dbReference type="EC" id="2.7.11.1" evidence="7"/>
<gene>
    <name evidence="7" type="primary">prkC_21</name>
    <name evidence="7" type="ORF">Q31a_52790</name>
</gene>
<dbReference type="PANTHER" id="PTHR43289">
    <property type="entry name" value="MITOGEN-ACTIVATED PROTEIN KINASE KINASE KINASE 20-RELATED"/>
    <property type="match status" value="1"/>
</dbReference>
<dbReference type="PROSITE" id="PS00107">
    <property type="entry name" value="PROTEIN_KINASE_ATP"/>
    <property type="match status" value="1"/>
</dbReference>
<dbReference type="InterPro" id="IPR000719">
    <property type="entry name" value="Prot_kinase_dom"/>
</dbReference>
<feature type="binding site" evidence="5">
    <location>
        <position position="101"/>
    </location>
    <ligand>
        <name>ATP</name>
        <dbReference type="ChEBI" id="CHEBI:30616"/>
    </ligand>
</feature>
<evidence type="ECO:0000256" key="2">
    <source>
        <dbReference type="ARBA" id="ARBA00022741"/>
    </source>
</evidence>
<dbReference type="InterPro" id="IPR017441">
    <property type="entry name" value="Protein_kinase_ATP_BS"/>
</dbReference>
<dbReference type="EMBL" id="CP036298">
    <property type="protein sequence ID" value="QDV26900.1"/>
    <property type="molecule type" value="Genomic_DNA"/>
</dbReference>
<proteinExistence type="predicted"/>
<sequence>MAELTPALLSQRIAEVGLLEPHEIEQAWSEVGRLDAGCDDLIRVLLRKELLTNLQVDRLLKGERTGFFYGKWKILYLIGAGTFARVYRSVHTETGRVAAVKVLRRRHRNDPAQVEQFMREAKVGLTLHHPNIVSITEVDPDPRNPYMVMEFVEGQTLRELLQIRKKLDPTTCLKLAADIANGLRAAGEMGITHRDMKLSNALVTSQGRAKLVDFGLAALADTSNEAALADCPSARAIDYAALERGTGVRKDDPRSDIYFLGSMMYHCLSGRSPLTETKDRLARLNVSRFREVPHITKVAPDIPLNVAAIVHKAMEVDPNKRYQKPQEIYDDIQATLARLEAGDTMTTARMISDARVGNVPEASTEGANKTVMLIESKLEFQDLIREKLKKRGYRVLVFSDPVRALARFDPDEEQPADCVLFSAPELGATALNAFNKFGTDHHTAHIPAILLVDRKQQFIIRNAQVGPVRMMLAMPLKVRELRTALLRMLKKAEYPSSPPAEA</sequence>
<evidence type="ECO:0000256" key="5">
    <source>
        <dbReference type="PROSITE-ProRule" id="PRU10141"/>
    </source>
</evidence>
<dbReference type="InterPro" id="IPR011006">
    <property type="entry name" value="CheY-like_superfamily"/>
</dbReference>
<dbReference type="Pfam" id="PF00069">
    <property type="entry name" value="Pkinase"/>
    <property type="match status" value="1"/>
</dbReference>
<dbReference type="RefSeq" id="WP_145083461.1">
    <property type="nucleotide sequence ID" value="NZ_CP036298.1"/>
</dbReference>
<dbReference type="SUPFAM" id="SSF52172">
    <property type="entry name" value="CheY-like"/>
    <property type="match status" value="1"/>
</dbReference>
<dbReference type="PROSITE" id="PS50011">
    <property type="entry name" value="PROTEIN_KINASE_DOM"/>
    <property type="match status" value="1"/>
</dbReference>
<keyword evidence="4 5" id="KW-0067">ATP-binding</keyword>
<evidence type="ECO:0000313" key="8">
    <source>
        <dbReference type="Proteomes" id="UP000318017"/>
    </source>
</evidence>
<dbReference type="Gene3D" id="1.10.510.10">
    <property type="entry name" value="Transferase(Phosphotransferase) domain 1"/>
    <property type="match status" value="1"/>
</dbReference>
<dbReference type="OrthoDB" id="7806016at2"/>
<evidence type="ECO:0000256" key="1">
    <source>
        <dbReference type="ARBA" id="ARBA00022679"/>
    </source>
</evidence>
<dbReference type="KEGG" id="ahel:Q31a_52790"/>
<evidence type="ECO:0000256" key="3">
    <source>
        <dbReference type="ARBA" id="ARBA00022777"/>
    </source>
</evidence>
<reference evidence="7 8" key="1">
    <citation type="submission" date="2019-02" db="EMBL/GenBank/DDBJ databases">
        <title>Deep-cultivation of Planctomycetes and their phenomic and genomic characterization uncovers novel biology.</title>
        <authorList>
            <person name="Wiegand S."/>
            <person name="Jogler M."/>
            <person name="Boedeker C."/>
            <person name="Pinto D."/>
            <person name="Vollmers J."/>
            <person name="Rivas-Marin E."/>
            <person name="Kohn T."/>
            <person name="Peeters S.H."/>
            <person name="Heuer A."/>
            <person name="Rast P."/>
            <person name="Oberbeckmann S."/>
            <person name="Bunk B."/>
            <person name="Jeske O."/>
            <person name="Meyerdierks A."/>
            <person name="Storesund J.E."/>
            <person name="Kallscheuer N."/>
            <person name="Luecker S."/>
            <person name="Lage O.M."/>
            <person name="Pohl T."/>
            <person name="Merkel B.J."/>
            <person name="Hornburger P."/>
            <person name="Mueller R.-W."/>
            <person name="Bruemmer F."/>
            <person name="Labrenz M."/>
            <person name="Spormann A.M."/>
            <person name="Op den Camp H."/>
            <person name="Overmann J."/>
            <person name="Amann R."/>
            <person name="Jetten M.S.M."/>
            <person name="Mascher T."/>
            <person name="Medema M.H."/>
            <person name="Devos D.P."/>
            <person name="Kaster A.-K."/>
            <person name="Ovreas L."/>
            <person name="Rohde M."/>
            <person name="Galperin M.Y."/>
            <person name="Jogler C."/>
        </authorList>
    </citation>
    <scope>NUCLEOTIDE SEQUENCE [LARGE SCALE GENOMIC DNA]</scope>
    <source>
        <strain evidence="7 8">Q31a</strain>
    </source>
</reference>
<evidence type="ECO:0000256" key="4">
    <source>
        <dbReference type="ARBA" id="ARBA00022840"/>
    </source>
</evidence>
<keyword evidence="1 7" id="KW-0808">Transferase</keyword>
<keyword evidence="8" id="KW-1185">Reference proteome</keyword>
<feature type="domain" description="Protein kinase" evidence="6">
    <location>
        <begin position="72"/>
        <end position="336"/>
    </location>
</feature>
<protein>
    <submittedName>
        <fullName evidence="7">Serine/threonine-protein kinase PrkC</fullName>
        <ecNumber evidence="7">2.7.11.1</ecNumber>
    </submittedName>
</protein>
<dbReference type="PANTHER" id="PTHR43289:SF34">
    <property type="entry name" value="SERINE_THREONINE-PROTEIN KINASE YBDM-RELATED"/>
    <property type="match status" value="1"/>
</dbReference>
<accession>A0A518GEB3</accession>
<name>A0A518GEB3_9BACT</name>
<dbReference type="Proteomes" id="UP000318017">
    <property type="component" value="Chromosome"/>
</dbReference>
<keyword evidence="2 5" id="KW-0547">Nucleotide-binding</keyword>
<dbReference type="GO" id="GO:0004674">
    <property type="term" value="F:protein serine/threonine kinase activity"/>
    <property type="evidence" value="ECO:0007669"/>
    <property type="project" value="UniProtKB-EC"/>
</dbReference>
<keyword evidence="3 7" id="KW-0418">Kinase</keyword>